<keyword evidence="1" id="KW-0812">Transmembrane</keyword>
<dbReference type="EMBL" id="FNVO01000012">
    <property type="protein sequence ID" value="SEG79311.1"/>
    <property type="molecule type" value="Genomic_DNA"/>
</dbReference>
<dbReference type="AlphaFoldDB" id="A0A1H6D1U5"/>
<name>A0A1H6D1U5_9ACTN</name>
<proteinExistence type="predicted"/>
<accession>A0A1H6D1U5</accession>
<gene>
    <name evidence="2" type="ORF">SAMN04489712_112197</name>
</gene>
<keyword evidence="1" id="KW-1133">Transmembrane helix</keyword>
<reference evidence="3" key="1">
    <citation type="submission" date="2016-10" db="EMBL/GenBank/DDBJ databases">
        <authorList>
            <person name="Varghese N."/>
            <person name="Submissions S."/>
        </authorList>
    </citation>
    <scope>NUCLEOTIDE SEQUENCE [LARGE SCALE GENOMIC DNA]</scope>
    <source>
        <strain evidence="3">DSM 43163</strain>
    </source>
</reference>
<dbReference type="Proteomes" id="UP000236723">
    <property type="component" value="Unassembled WGS sequence"/>
</dbReference>
<protein>
    <submittedName>
        <fullName evidence="2">Uncharacterized protein</fullName>
    </submittedName>
</protein>
<keyword evidence="1" id="KW-0472">Membrane</keyword>
<evidence type="ECO:0000256" key="1">
    <source>
        <dbReference type="SAM" id="Phobius"/>
    </source>
</evidence>
<evidence type="ECO:0000313" key="3">
    <source>
        <dbReference type="Proteomes" id="UP000236723"/>
    </source>
</evidence>
<sequence length="155" mass="15822">MIRARRVPSRSGARRGAAVALGAALLTAAALLGAWTVRSMDGPWGSPGRPGTLIVERCTAGPPAGGTPPTMRCVGTFTPDRSGPAVPGVSLSGPVRPWSAGDIRRARLPEGSRRAYTGGSGDWMVPLGFAAVLLLAGVTATGTGLGLWRGRPDVR</sequence>
<organism evidence="2 3">
    <name type="scientific">Thermomonospora echinospora</name>
    <dbReference type="NCBI Taxonomy" id="1992"/>
    <lineage>
        <taxon>Bacteria</taxon>
        <taxon>Bacillati</taxon>
        <taxon>Actinomycetota</taxon>
        <taxon>Actinomycetes</taxon>
        <taxon>Streptosporangiales</taxon>
        <taxon>Thermomonosporaceae</taxon>
        <taxon>Thermomonospora</taxon>
    </lineage>
</organism>
<evidence type="ECO:0000313" key="2">
    <source>
        <dbReference type="EMBL" id="SEG79311.1"/>
    </source>
</evidence>
<feature type="transmembrane region" description="Helical" evidence="1">
    <location>
        <begin position="123"/>
        <end position="148"/>
    </location>
</feature>
<keyword evidence="3" id="KW-1185">Reference proteome</keyword>
<dbReference type="RefSeq" id="WP_103940798.1">
    <property type="nucleotide sequence ID" value="NZ_FNVO01000012.1"/>
</dbReference>